<organism evidence="1 2">
    <name type="scientific">Rhizobium leguminosarum</name>
    <dbReference type="NCBI Taxonomy" id="384"/>
    <lineage>
        <taxon>Bacteria</taxon>
        <taxon>Pseudomonadati</taxon>
        <taxon>Pseudomonadota</taxon>
        <taxon>Alphaproteobacteria</taxon>
        <taxon>Hyphomicrobiales</taxon>
        <taxon>Rhizobiaceae</taxon>
        <taxon>Rhizobium/Agrobacterium group</taxon>
        <taxon>Rhizobium</taxon>
    </lineage>
</organism>
<sequence>MSEPHEDDSEVLQKEEAILFNAVLMWFRFYRVPFDERAADVLCERAMLLYAEGRGQRYIEDHLIRTFSGLIAMRVNAPSSALSH</sequence>
<gene>
    <name evidence="1" type="ORF">EHI47_03665</name>
</gene>
<name>A0A444IB09_RHILE</name>
<comment type="caution">
    <text evidence="1">The sequence shown here is derived from an EMBL/GenBank/DDBJ whole genome shotgun (WGS) entry which is preliminary data.</text>
</comment>
<evidence type="ECO:0000313" key="2">
    <source>
        <dbReference type="Proteomes" id="UP000283817"/>
    </source>
</evidence>
<dbReference type="RefSeq" id="WP_128409848.1">
    <property type="nucleotide sequence ID" value="NZ_SBHX01000008.1"/>
</dbReference>
<evidence type="ECO:0000313" key="1">
    <source>
        <dbReference type="EMBL" id="RWX36193.1"/>
    </source>
</evidence>
<dbReference type="EMBL" id="SBHX01000008">
    <property type="protein sequence ID" value="RWX36193.1"/>
    <property type="molecule type" value="Genomic_DNA"/>
</dbReference>
<reference evidence="1 2" key="1">
    <citation type="submission" date="2019-01" db="EMBL/GenBank/DDBJ databases">
        <title>RHIZO-ID as a novel technology for direct rhizobia identification.</title>
        <authorList>
            <person name="De Meyer S.E."/>
        </authorList>
    </citation>
    <scope>NUCLEOTIDE SEQUENCE [LARGE SCALE GENOMIC DNA]</scope>
    <source>
        <strain evidence="1 2">WSM448</strain>
    </source>
</reference>
<proteinExistence type="predicted"/>
<protein>
    <submittedName>
        <fullName evidence="1">Uncharacterized protein</fullName>
    </submittedName>
</protein>
<dbReference type="AlphaFoldDB" id="A0A444IB09"/>
<accession>A0A444IB09</accession>
<dbReference type="Proteomes" id="UP000283817">
    <property type="component" value="Unassembled WGS sequence"/>
</dbReference>